<comment type="caution">
    <text evidence="2">The sequence shown here is derived from an EMBL/GenBank/DDBJ whole genome shotgun (WGS) entry which is preliminary data.</text>
</comment>
<sequence>MLRHSVPLCLSHSLLAFAGGVAHRTPYFQGLMSNFWV</sequence>
<dbReference type="Proteomes" id="UP000216363">
    <property type="component" value="Unassembled WGS sequence"/>
</dbReference>
<evidence type="ECO:0000313" key="2">
    <source>
        <dbReference type="EMBL" id="OYR25598.1"/>
    </source>
</evidence>
<name>A0A256GF02_9HYPH</name>
<evidence type="ECO:0000313" key="3">
    <source>
        <dbReference type="Proteomes" id="UP000216363"/>
    </source>
</evidence>
<protein>
    <submittedName>
        <fullName evidence="2">Uncharacterized protein</fullName>
    </submittedName>
</protein>
<accession>A0A256GF02</accession>
<organism evidence="2 3">
    <name type="scientific">Brucella lupini</name>
    <dbReference type="NCBI Taxonomy" id="255457"/>
    <lineage>
        <taxon>Bacteria</taxon>
        <taxon>Pseudomonadati</taxon>
        <taxon>Pseudomonadota</taxon>
        <taxon>Alphaproteobacteria</taxon>
        <taxon>Hyphomicrobiales</taxon>
        <taxon>Brucellaceae</taxon>
        <taxon>Brucella/Ochrobactrum group</taxon>
        <taxon>Brucella</taxon>
    </lineage>
</organism>
<dbReference type="EMBL" id="NNRN01000057">
    <property type="protein sequence ID" value="OYR25598.1"/>
    <property type="molecule type" value="Genomic_DNA"/>
</dbReference>
<feature type="chain" id="PRO_5012513601" evidence="1">
    <location>
        <begin position="19"/>
        <end position="37"/>
    </location>
</feature>
<gene>
    <name evidence="2" type="ORF">CES86_4276</name>
</gene>
<proteinExistence type="predicted"/>
<evidence type="ECO:0000256" key="1">
    <source>
        <dbReference type="SAM" id="SignalP"/>
    </source>
</evidence>
<feature type="signal peptide" evidence="1">
    <location>
        <begin position="1"/>
        <end position="18"/>
    </location>
</feature>
<reference evidence="2 3" key="1">
    <citation type="submission" date="2017-07" db="EMBL/GenBank/DDBJ databases">
        <title>Draft genome of Ochrobactrum lupini type strain LUP21.</title>
        <authorList>
            <person name="Krzyzanowska D.M."/>
            <person name="Jafra S."/>
        </authorList>
    </citation>
    <scope>NUCLEOTIDE SEQUENCE [LARGE SCALE GENOMIC DNA]</scope>
    <source>
        <strain evidence="2 3">LUP21</strain>
    </source>
</reference>
<keyword evidence="1" id="KW-0732">Signal</keyword>
<dbReference type="AlphaFoldDB" id="A0A256GF02"/>